<evidence type="ECO:0000256" key="1">
    <source>
        <dbReference type="ARBA" id="ARBA00022741"/>
    </source>
</evidence>
<evidence type="ECO:0008006" key="8">
    <source>
        <dbReference type="Google" id="ProtNLM"/>
    </source>
</evidence>
<dbReference type="GO" id="GO:0016559">
    <property type="term" value="P:peroxisome fission"/>
    <property type="evidence" value="ECO:0007669"/>
    <property type="project" value="TreeGrafter"/>
</dbReference>
<feature type="domain" description="GED" evidence="4">
    <location>
        <begin position="611"/>
        <end position="702"/>
    </location>
</feature>
<dbReference type="GO" id="GO:0004418">
    <property type="term" value="F:hydroxymethylbilane synthase activity"/>
    <property type="evidence" value="ECO:0007669"/>
    <property type="project" value="InterPro"/>
</dbReference>
<dbReference type="PROSITE" id="PS51718">
    <property type="entry name" value="G_DYNAMIN_2"/>
    <property type="match status" value="1"/>
</dbReference>
<evidence type="ECO:0000259" key="4">
    <source>
        <dbReference type="PROSITE" id="PS51388"/>
    </source>
</evidence>
<dbReference type="OrthoDB" id="5061070at2759"/>
<dbReference type="PANTHER" id="PTHR11566">
    <property type="entry name" value="DYNAMIN"/>
    <property type="match status" value="1"/>
</dbReference>
<dbReference type="SUPFAM" id="SSF53850">
    <property type="entry name" value="Periplasmic binding protein-like II"/>
    <property type="match status" value="1"/>
</dbReference>
<dbReference type="PROSITE" id="PS00410">
    <property type="entry name" value="G_DYNAMIN_1"/>
    <property type="match status" value="1"/>
</dbReference>
<dbReference type="InterPro" id="IPR022812">
    <property type="entry name" value="Dynamin"/>
</dbReference>
<dbReference type="Gene3D" id="3.40.190.10">
    <property type="entry name" value="Periplasmic binding protein-like II"/>
    <property type="match status" value="1"/>
</dbReference>
<dbReference type="Pfam" id="PF01031">
    <property type="entry name" value="Dynamin_M"/>
    <property type="match status" value="1"/>
</dbReference>
<sequence>MTDLIELMNKLQTVAASVGAENSLDLPLIIVVGSQSSGKSSVLETFVQRDFLPRGSGIVTRRPLVLQLVTLQQPSALEYGEFLHIKDKKFYEFSEIRQEIERETSRLAGANKGISKMPIHLRIYSPKVLNLTLVDLPGLTKIPIGDQPIDIEKQIRSLVMDYTSNPNSIILAVSPANADLVNSDSLKIARQVDPEGKRTIGVLTKLDLMDAGTNALDILSGKSYPLKLGFIGVVNRSQQDILTNKPMSLALEAEAQFFMQHPAYRSISSRCGTRYLNKQLNKILLIHIKEKLPELRTRLGSLISQKQQELAQYGESSRATEPIERGPLVLRLLTKFANDFIAAIDGTLPEMSTKELCGGARIYHIFNNIFKQTLDVIPPCSNLSDHDIRTAIRNSTGPRPSLFVPELAFDLLVRPQIKLLEVPSLKCVEMVYEELMKLCHHSDTIELLRYPRLHQKLSEVVSELLRERLGPTVTYIESLIAIERAYINTNHPDFLGAAGAMANLEQEARKKKKSEALRRKQFVEMKQKAELVKETSRQQQETATKESLLSYFFGGANNDEKSTVGLQEMMTKAQYAPFMSVNSLMQNEMIKKLEQTSLDDEVATDREELETQLIRTLITSYFNIVRRNIQDLVPKSIMHLLVNHSRESVQNRLVSALYKEDKFNELLQEDETIANEREKCKDMLNVYKQAFELIKNSIRNTLFQRKQLPSAHASHSWHVPNSIWKSYLDKAFGRIDEKALLVKKSDGILADGRMDLAAHCLKDLPTALSSTTQLGAIVEGKYPGFVIGTGSESKVAQLKQG</sequence>
<name>A0A9P6XGR7_RHIOR</name>
<dbReference type="InterPro" id="IPR019762">
    <property type="entry name" value="Dynamin_GTPase_CS"/>
</dbReference>
<dbReference type="SMART" id="SM00053">
    <property type="entry name" value="DYNc"/>
    <property type="match status" value="1"/>
</dbReference>
<keyword evidence="1 3" id="KW-0547">Nucleotide-binding</keyword>
<dbReference type="GO" id="GO:0000266">
    <property type="term" value="P:mitochondrial fission"/>
    <property type="evidence" value="ECO:0007669"/>
    <property type="project" value="TreeGrafter"/>
</dbReference>
<dbReference type="GO" id="GO:0003924">
    <property type="term" value="F:GTPase activity"/>
    <property type="evidence" value="ECO:0007669"/>
    <property type="project" value="InterPro"/>
</dbReference>
<dbReference type="PROSITE" id="PS51388">
    <property type="entry name" value="GED"/>
    <property type="match status" value="1"/>
</dbReference>
<dbReference type="GO" id="GO:0005525">
    <property type="term" value="F:GTP binding"/>
    <property type="evidence" value="ECO:0007669"/>
    <property type="project" value="UniProtKB-KW"/>
</dbReference>
<dbReference type="Proteomes" id="UP000716291">
    <property type="component" value="Unassembled WGS sequence"/>
</dbReference>
<comment type="similarity">
    <text evidence="3">Belongs to the TRAFAC class dynamin-like GTPase superfamily. Dynamin/Fzo/YdjA family.</text>
</comment>
<dbReference type="GO" id="GO:0033014">
    <property type="term" value="P:tetrapyrrole biosynthetic process"/>
    <property type="evidence" value="ECO:0007669"/>
    <property type="project" value="InterPro"/>
</dbReference>
<dbReference type="InterPro" id="IPR001401">
    <property type="entry name" value="Dynamin_GTPase"/>
</dbReference>
<dbReference type="CDD" id="cd08771">
    <property type="entry name" value="DLP_1"/>
    <property type="match status" value="1"/>
</dbReference>
<dbReference type="GO" id="GO:0016020">
    <property type="term" value="C:membrane"/>
    <property type="evidence" value="ECO:0007669"/>
    <property type="project" value="TreeGrafter"/>
</dbReference>
<evidence type="ECO:0000313" key="7">
    <source>
        <dbReference type="Proteomes" id="UP000716291"/>
    </source>
</evidence>
<comment type="caution">
    <text evidence="6">The sequence shown here is derived from an EMBL/GenBank/DDBJ whole genome shotgun (WGS) entry which is preliminary data.</text>
</comment>
<dbReference type="PANTHER" id="PTHR11566:SF235">
    <property type="entry name" value="DYNAMIN-RELATED PROTEIN DNM1"/>
    <property type="match status" value="1"/>
</dbReference>
<proteinExistence type="inferred from homology"/>
<evidence type="ECO:0000256" key="3">
    <source>
        <dbReference type="RuleBase" id="RU003932"/>
    </source>
</evidence>
<protein>
    <recommendedName>
        <fullName evidence="8">Dynamin GTPase</fullName>
    </recommendedName>
</protein>
<evidence type="ECO:0000256" key="2">
    <source>
        <dbReference type="ARBA" id="ARBA00023134"/>
    </source>
</evidence>
<dbReference type="GO" id="GO:0008017">
    <property type="term" value="F:microtubule binding"/>
    <property type="evidence" value="ECO:0007669"/>
    <property type="project" value="TreeGrafter"/>
</dbReference>
<dbReference type="PRINTS" id="PR00195">
    <property type="entry name" value="DYNAMIN"/>
</dbReference>
<organism evidence="6 7">
    <name type="scientific">Rhizopus oryzae</name>
    <name type="common">Mucormycosis agent</name>
    <name type="synonym">Rhizopus arrhizus var. delemar</name>
    <dbReference type="NCBI Taxonomy" id="64495"/>
    <lineage>
        <taxon>Eukaryota</taxon>
        <taxon>Fungi</taxon>
        <taxon>Fungi incertae sedis</taxon>
        <taxon>Mucoromycota</taxon>
        <taxon>Mucoromycotina</taxon>
        <taxon>Mucoromycetes</taxon>
        <taxon>Mucorales</taxon>
        <taxon>Mucorineae</taxon>
        <taxon>Rhizopodaceae</taxon>
        <taxon>Rhizopus</taxon>
    </lineage>
</organism>
<reference evidence="6" key="1">
    <citation type="journal article" date="2020" name="Microb. Genom.">
        <title>Genetic diversity of clinical and environmental Mucorales isolates obtained from an investigation of mucormycosis cases among solid organ transplant recipients.</title>
        <authorList>
            <person name="Nguyen M.H."/>
            <person name="Kaul D."/>
            <person name="Muto C."/>
            <person name="Cheng S.J."/>
            <person name="Richter R.A."/>
            <person name="Bruno V.M."/>
            <person name="Liu G."/>
            <person name="Beyhan S."/>
            <person name="Sundermann A.J."/>
            <person name="Mounaud S."/>
            <person name="Pasculle A.W."/>
            <person name="Nierman W.C."/>
            <person name="Driscoll E."/>
            <person name="Cumbie R."/>
            <person name="Clancy C.J."/>
            <person name="Dupont C.L."/>
        </authorList>
    </citation>
    <scope>NUCLEOTIDE SEQUENCE</scope>
    <source>
        <strain evidence="6">GL11</strain>
    </source>
</reference>
<dbReference type="EMBL" id="JAANQT010000191">
    <property type="protein sequence ID" value="KAG1313468.1"/>
    <property type="molecule type" value="Genomic_DNA"/>
</dbReference>
<dbReference type="InterPro" id="IPR027417">
    <property type="entry name" value="P-loop_NTPase"/>
</dbReference>
<dbReference type="Gene3D" id="3.40.50.300">
    <property type="entry name" value="P-loop containing nucleotide triphosphate hydrolases"/>
    <property type="match status" value="1"/>
</dbReference>
<dbReference type="InterPro" id="IPR000375">
    <property type="entry name" value="Dynamin_stalk"/>
</dbReference>
<feature type="domain" description="Dynamin-type G" evidence="5">
    <location>
        <begin position="23"/>
        <end position="293"/>
    </location>
</feature>
<gene>
    <name evidence="6" type="ORF">G6F64_002226</name>
</gene>
<dbReference type="Pfam" id="PF01379">
    <property type="entry name" value="Porphobil_deam"/>
    <property type="match status" value="1"/>
</dbReference>
<keyword evidence="2 3" id="KW-0342">GTP-binding</keyword>
<dbReference type="InterPro" id="IPR003130">
    <property type="entry name" value="GED"/>
</dbReference>
<dbReference type="GO" id="GO:0005874">
    <property type="term" value="C:microtubule"/>
    <property type="evidence" value="ECO:0007669"/>
    <property type="project" value="TreeGrafter"/>
</dbReference>
<dbReference type="InterPro" id="IPR030381">
    <property type="entry name" value="G_DYNAMIN_dom"/>
</dbReference>
<dbReference type="GO" id="GO:0048312">
    <property type="term" value="P:intracellular distribution of mitochondria"/>
    <property type="evidence" value="ECO:0007669"/>
    <property type="project" value="TreeGrafter"/>
</dbReference>
<keyword evidence="7" id="KW-1185">Reference proteome</keyword>
<evidence type="ECO:0000313" key="6">
    <source>
        <dbReference type="EMBL" id="KAG1313468.1"/>
    </source>
</evidence>
<accession>A0A9P6XGR7</accession>
<dbReference type="InterPro" id="IPR020850">
    <property type="entry name" value="GED_dom"/>
</dbReference>
<dbReference type="GO" id="GO:0005739">
    <property type="term" value="C:mitochondrion"/>
    <property type="evidence" value="ECO:0007669"/>
    <property type="project" value="TreeGrafter"/>
</dbReference>
<dbReference type="FunFam" id="3.40.50.300:FF:001027">
    <property type="entry name" value="dynamin-related protein 3A"/>
    <property type="match status" value="1"/>
</dbReference>
<dbReference type="AlphaFoldDB" id="A0A9P6XGR7"/>
<dbReference type="GO" id="GO:0005777">
    <property type="term" value="C:peroxisome"/>
    <property type="evidence" value="ECO:0007669"/>
    <property type="project" value="TreeGrafter"/>
</dbReference>
<dbReference type="GO" id="GO:0006897">
    <property type="term" value="P:endocytosis"/>
    <property type="evidence" value="ECO:0007669"/>
    <property type="project" value="TreeGrafter"/>
</dbReference>
<dbReference type="InterPro" id="IPR045063">
    <property type="entry name" value="Dynamin_N"/>
</dbReference>
<evidence type="ECO:0000259" key="5">
    <source>
        <dbReference type="PROSITE" id="PS51718"/>
    </source>
</evidence>
<dbReference type="Pfam" id="PF00350">
    <property type="entry name" value="Dynamin_N"/>
    <property type="match status" value="1"/>
</dbReference>
<dbReference type="InterPro" id="IPR022417">
    <property type="entry name" value="Porphobilin_deaminase_N"/>
</dbReference>
<dbReference type="SUPFAM" id="SSF52540">
    <property type="entry name" value="P-loop containing nucleoside triphosphate hydrolases"/>
    <property type="match status" value="1"/>
</dbReference>
<dbReference type="SMART" id="SM00302">
    <property type="entry name" value="GED"/>
    <property type="match status" value="1"/>
</dbReference>
<dbReference type="Pfam" id="PF02212">
    <property type="entry name" value="GED"/>
    <property type="match status" value="1"/>
</dbReference>
<dbReference type="Gene3D" id="1.20.120.1240">
    <property type="entry name" value="Dynamin, middle domain"/>
    <property type="match status" value="1"/>
</dbReference>